<evidence type="ECO:0000313" key="3">
    <source>
        <dbReference type="Proteomes" id="UP000655287"/>
    </source>
</evidence>
<keyword evidence="3" id="KW-1185">Reference proteome</keyword>
<organism evidence="2 3">
    <name type="scientific">Sphaerisporangium rufum</name>
    <dbReference type="NCBI Taxonomy" id="1381558"/>
    <lineage>
        <taxon>Bacteria</taxon>
        <taxon>Bacillati</taxon>
        <taxon>Actinomycetota</taxon>
        <taxon>Actinomycetes</taxon>
        <taxon>Streptosporangiales</taxon>
        <taxon>Streptosporangiaceae</taxon>
        <taxon>Sphaerisporangium</taxon>
    </lineage>
</organism>
<accession>A0A919R977</accession>
<evidence type="ECO:0008006" key="4">
    <source>
        <dbReference type="Google" id="ProtNLM"/>
    </source>
</evidence>
<feature type="compositionally biased region" description="Gly residues" evidence="1">
    <location>
        <begin position="1"/>
        <end position="11"/>
    </location>
</feature>
<gene>
    <name evidence="2" type="ORF">Sru01_45790</name>
</gene>
<comment type="caution">
    <text evidence="2">The sequence shown here is derived from an EMBL/GenBank/DDBJ whole genome shotgun (WGS) entry which is preliminary data.</text>
</comment>
<protein>
    <recommendedName>
        <fullName evidence="4">DUF234 domain-containing protein</fullName>
    </recommendedName>
</protein>
<proteinExistence type="predicted"/>
<evidence type="ECO:0000313" key="2">
    <source>
        <dbReference type="EMBL" id="GII79597.1"/>
    </source>
</evidence>
<feature type="region of interest" description="Disordered" evidence="1">
    <location>
        <begin position="1"/>
        <end position="32"/>
    </location>
</feature>
<dbReference type="AlphaFoldDB" id="A0A919R977"/>
<reference evidence="2" key="1">
    <citation type="submission" date="2021-01" db="EMBL/GenBank/DDBJ databases">
        <title>Whole genome shotgun sequence of Sphaerisporangium rufum NBRC 109079.</title>
        <authorList>
            <person name="Komaki H."/>
            <person name="Tamura T."/>
        </authorList>
    </citation>
    <scope>NUCLEOTIDE SEQUENCE</scope>
    <source>
        <strain evidence="2">NBRC 109079</strain>
    </source>
</reference>
<sequence>MPGPAHGGGPGTPLPEATRDPPPTSSPAKIGGLLERDRTSLSRPLDMLTTAGHLEYARDPLQERRPVITVADPIIRFHNLITVPKRDLVETGGARQAWEESRSTFVSRILGPHFEQCCRDWLCRADRDIRGGASTVAATVVNDQAGHAKHEIDVVALDRQAGRARIGMLGEAKATLTRRGPADLDRLLHVKELLGARGHDVTATRLAVFSMEGFHPDLVSSARRRGDVLLVDLPVLFGADPPVVPG</sequence>
<dbReference type="EMBL" id="BOOU01000059">
    <property type="protein sequence ID" value="GII79597.1"/>
    <property type="molecule type" value="Genomic_DNA"/>
</dbReference>
<evidence type="ECO:0000256" key="1">
    <source>
        <dbReference type="SAM" id="MobiDB-lite"/>
    </source>
</evidence>
<name>A0A919R977_9ACTN</name>
<dbReference type="Proteomes" id="UP000655287">
    <property type="component" value="Unassembled WGS sequence"/>
</dbReference>